<protein>
    <recommendedName>
        <fullName evidence="3">F-box domain-containing protein</fullName>
    </recommendedName>
</protein>
<evidence type="ECO:0000313" key="1">
    <source>
        <dbReference type="EMBL" id="CCM00880.1"/>
    </source>
</evidence>
<dbReference type="HOGENOM" id="CLU_1602750_0_0_1"/>
<dbReference type="EMBL" id="HE797009">
    <property type="protein sequence ID" value="CCM00880.1"/>
    <property type="molecule type" value="Genomic_DNA"/>
</dbReference>
<dbReference type="Proteomes" id="UP000006352">
    <property type="component" value="Unassembled WGS sequence"/>
</dbReference>
<reference evidence="1 2" key="1">
    <citation type="journal article" date="2012" name="Appl. Environ. Microbiol.">
        <title>Short-read sequencing for genomic analysis of the brown rot fungus Fibroporia radiculosa.</title>
        <authorList>
            <person name="Tang J.D."/>
            <person name="Perkins A.D."/>
            <person name="Sonstegard T.S."/>
            <person name="Schroeder S.G."/>
            <person name="Burgess S.C."/>
            <person name="Diehl S.V."/>
        </authorList>
    </citation>
    <scope>NUCLEOTIDE SEQUENCE [LARGE SCALE GENOMIC DNA]</scope>
    <source>
        <strain evidence="1 2">TFFH 294</strain>
    </source>
</reference>
<dbReference type="InParanoid" id="J4GN71"/>
<dbReference type="OrthoDB" id="2790890at2759"/>
<gene>
    <name evidence="1" type="ORF">FIBRA_02926</name>
</gene>
<organism evidence="1 2">
    <name type="scientific">Fibroporia radiculosa</name>
    <dbReference type="NCBI Taxonomy" id="599839"/>
    <lineage>
        <taxon>Eukaryota</taxon>
        <taxon>Fungi</taxon>
        <taxon>Dikarya</taxon>
        <taxon>Basidiomycota</taxon>
        <taxon>Agaricomycotina</taxon>
        <taxon>Agaricomycetes</taxon>
        <taxon>Polyporales</taxon>
        <taxon>Fibroporiaceae</taxon>
        <taxon>Fibroporia</taxon>
    </lineage>
</organism>
<name>J4GN71_9APHY</name>
<evidence type="ECO:0008006" key="3">
    <source>
        <dbReference type="Google" id="ProtNLM"/>
    </source>
</evidence>
<dbReference type="AlphaFoldDB" id="J4GN71"/>
<dbReference type="GeneID" id="24095791"/>
<proteinExistence type="predicted"/>
<keyword evidence="2" id="KW-1185">Reference proteome</keyword>
<dbReference type="RefSeq" id="XP_012180163.1">
    <property type="nucleotide sequence ID" value="XM_012324773.1"/>
</dbReference>
<accession>J4GN71</accession>
<evidence type="ECO:0000313" key="2">
    <source>
        <dbReference type="Proteomes" id="UP000006352"/>
    </source>
</evidence>
<sequence length="202" mass="23041">MDVLLACIPQDFRSTADRDELKNVTTVEGDSNVRASCWDVSIAERTDSQLCDICPMVSSQLPTELWEHIIDLIADDGSHRYTPQLGQVCRGWYARCRFRSYERLDMGRMDKKQVCRLINTLLEHTGRCGAIKTVSFDLEQSIGNFGSFAVRMMQKLPRVKFLYLWRCKWESGQLHAQIFLHVTLTFGSVNKLSLNGVTFPAG</sequence>